<dbReference type="InterPro" id="IPR036397">
    <property type="entry name" value="RNaseH_sf"/>
</dbReference>
<dbReference type="RefSeq" id="WP_380776504.1">
    <property type="nucleotide sequence ID" value="NZ_JBHUEO010000119.1"/>
</dbReference>
<proteinExistence type="predicted"/>
<dbReference type="InterPro" id="IPR001584">
    <property type="entry name" value="Integrase_cat-core"/>
</dbReference>
<dbReference type="Gene3D" id="3.30.420.10">
    <property type="entry name" value="Ribonuclease H-like superfamily/Ribonuclease H"/>
    <property type="match status" value="1"/>
</dbReference>
<dbReference type="Proteomes" id="UP001597301">
    <property type="component" value="Unassembled WGS sequence"/>
</dbReference>
<dbReference type="PROSITE" id="PS50994">
    <property type="entry name" value="INTEGRASE"/>
    <property type="match status" value="1"/>
</dbReference>
<evidence type="ECO:0000259" key="1">
    <source>
        <dbReference type="PROSITE" id="PS50994"/>
    </source>
</evidence>
<reference evidence="3" key="1">
    <citation type="journal article" date="2019" name="Int. J. Syst. Evol. Microbiol.">
        <title>The Global Catalogue of Microorganisms (GCM) 10K type strain sequencing project: providing services to taxonomists for standard genome sequencing and annotation.</title>
        <authorList>
            <consortium name="The Broad Institute Genomics Platform"/>
            <consortium name="The Broad Institute Genome Sequencing Center for Infectious Disease"/>
            <person name="Wu L."/>
            <person name="Ma J."/>
        </authorList>
    </citation>
    <scope>NUCLEOTIDE SEQUENCE [LARGE SCALE GENOMIC DNA]</scope>
    <source>
        <strain evidence="3">CGMCC 1.12295</strain>
    </source>
</reference>
<dbReference type="SUPFAM" id="SSF53098">
    <property type="entry name" value="Ribonuclease H-like"/>
    <property type="match status" value="1"/>
</dbReference>
<organism evidence="2 3">
    <name type="scientific">Siminovitchia sediminis</name>
    <dbReference type="NCBI Taxonomy" id="1274353"/>
    <lineage>
        <taxon>Bacteria</taxon>
        <taxon>Bacillati</taxon>
        <taxon>Bacillota</taxon>
        <taxon>Bacilli</taxon>
        <taxon>Bacillales</taxon>
        <taxon>Bacillaceae</taxon>
        <taxon>Siminovitchia</taxon>
    </lineage>
</organism>
<evidence type="ECO:0000313" key="2">
    <source>
        <dbReference type="EMBL" id="MFD1708755.1"/>
    </source>
</evidence>
<dbReference type="PANTHER" id="PTHR35004">
    <property type="entry name" value="TRANSPOSASE RV3428C-RELATED"/>
    <property type="match status" value="1"/>
</dbReference>
<feature type="domain" description="Integrase catalytic" evidence="1">
    <location>
        <begin position="1"/>
        <end position="85"/>
    </location>
</feature>
<keyword evidence="3" id="KW-1185">Reference proteome</keyword>
<dbReference type="EMBL" id="JBHUEO010000119">
    <property type="protein sequence ID" value="MFD1708755.1"/>
    <property type="molecule type" value="Genomic_DNA"/>
</dbReference>
<sequence length="104" mass="12387">MTAEFTKYQQTRKFKVHLCRKSDPQSKGKIEQVVKYVKNNFAKNRTFDNLADWQDSCMKWLERTGNYKVHHNTKKRPVEVYALEKQHLQKVSGTYCLKISSFQV</sequence>
<evidence type="ECO:0000313" key="3">
    <source>
        <dbReference type="Proteomes" id="UP001597301"/>
    </source>
</evidence>
<protein>
    <recommendedName>
        <fullName evidence="1">Integrase catalytic domain-containing protein</fullName>
    </recommendedName>
</protein>
<dbReference type="PANTHER" id="PTHR35004:SF6">
    <property type="entry name" value="TRANSPOSASE"/>
    <property type="match status" value="1"/>
</dbReference>
<gene>
    <name evidence="2" type="ORF">ACFSCZ_18945</name>
</gene>
<accession>A0ABW4KL72</accession>
<name>A0ABW4KL72_9BACI</name>
<comment type="caution">
    <text evidence="2">The sequence shown here is derived from an EMBL/GenBank/DDBJ whole genome shotgun (WGS) entry which is preliminary data.</text>
</comment>
<dbReference type="InterPro" id="IPR012337">
    <property type="entry name" value="RNaseH-like_sf"/>
</dbReference>